<reference evidence="1" key="2">
    <citation type="journal article" date="2023" name="IMA Fungus">
        <title>Comparative genomic study of the Penicillium genus elucidates a diverse pangenome and 15 lateral gene transfer events.</title>
        <authorList>
            <person name="Petersen C."/>
            <person name="Sorensen T."/>
            <person name="Nielsen M.R."/>
            <person name="Sondergaard T.E."/>
            <person name="Sorensen J.L."/>
            <person name="Fitzpatrick D.A."/>
            <person name="Frisvad J.C."/>
            <person name="Nielsen K.L."/>
        </authorList>
    </citation>
    <scope>NUCLEOTIDE SEQUENCE</scope>
    <source>
        <strain evidence="1">IBT 29677</strain>
    </source>
</reference>
<dbReference type="GeneID" id="81363861"/>
<dbReference type="Proteomes" id="UP001147747">
    <property type="component" value="Unassembled WGS sequence"/>
</dbReference>
<keyword evidence="2" id="KW-1185">Reference proteome</keyword>
<organism evidence="1 2">
    <name type="scientific">Penicillium cosmopolitanum</name>
    <dbReference type="NCBI Taxonomy" id="1131564"/>
    <lineage>
        <taxon>Eukaryota</taxon>
        <taxon>Fungi</taxon>
        <taxon>Dikarya</taxon>
        <taxon>Ascomycota</taxon>
        <taxon>Pezizomycotina</taxon>
        <taxon>Eurotiomycetes</taxon>
        <taxon>Eurotiomycetidae</taxon>
        <taxon>Eurotiales</taxon>
        <taxon>Aspergillaceae</taxon>
        <taxon>Penicillium</taxon>
    </lineage>
</organism>
<evidence type="ECO:0000313" key="1">
    <source>
        <dbReference type="EMBL" id="KAJ5414900.1"/>
    </source>
</evidence>
<dbReference type="EMBL" id="JAPZBU010000002">
    <property type="protein sequence ID" value="KAJ5414900.1"/>
    <property type="molecule type" value="Genomic_DNA"/>
</dbReference>
<gene>
    <name evidence="1" type="ORF">N7509_000234</name>
</gene>
<accession>A0A9W9WCE7</accession>
<name>A0A9W9WCE7_9EURO</name>
<protein>
    <submittedName>
        <fullName evidence="1">Uncharacterized protein</fullName>
    </submittedName>
</protein>
<sequence>MEIFHTTKPNERLIIETYSGARVQRTAFAIPLFRHHLKICIAPLALQLSIPVITKDRVQFDLKGIFLVGFRDSADDPSVAGALRFLCVPSLQRNKAMNILEYPCNRERITGLVKGELCAYIATNDIGDIVASVRNGSFQADIRQNLHAANSPFSKEYLSLEAEITDQQDILSA</sequence>
<dbReference type="AlphaFoldDB" id="A0A9W9WCE7"/>
<reference evidence="1" key="1">
    <citation type="submission" date="2022-12" db="EMBL/GenBank/DDBJ databases">
        <authorList>
            <person name="Petersen C."/>
        </authorList>
    </citation>
    <scope>NUCLEOTIDE SEQUENCE</scope>
    <source>
        <strain evidence="1">IBT 29677</strain>
    </source>
</reference>
<evidence type="ECO:0000313" key="2">
    <source>
        <dbReference type="Proteomes" id="UP001147747"/>
    </source>
</evidence>
<comment type="caution">
    <text evidence="1">The sequence shown here is derived from an EMBL/GenBank/DDBJ whole genome shotgun (WGS) entry which is preliminary data.</text>
</comment>
<proteinExistence type="predicted"/>
<dbReference type="RefSeq" id="XP_056494746.1">
    <property type="nucleotide sequence ID" value="XM_056624881.1"/>
</dbReference>